<evidence type="ECO:0000256" key="1">
    <source>
        <dbReference type="SAM" id="MobiDB-lite"/>
    </source>
</evidence>
<sequence length="509" mass="57010">MVQTRAQKARQQSHNTPVEQEQKPGKQSGQGTAKQPGQGSAADSRDLNAVSSGATSTSRNVRDQKRALEEAQDPVQTNQSRITTLSSDYTVDIVENSDPIALWINEGHWSGNKNVESEMEGLTESEYSEISTGWKRADSGTPVTRSSAKSQAQSVPYASPRYEQRLLEKNCFLTESEIGVSEESKVLYKSLLELKQTFPENSLFHDEMFATTLDDLRGRNEARVIRNIGQLIVPSAAILARKGDKHLHILEESFDDGWNRSIPLTGARPQPDYSVGFKIDAFTKLQLARLSPFVRDIPWGSTERSFFMATNRMFFPFLACEVKCGEPGLNTADRQNAHSMALAVRGILALFRLVKRENELNREILAFSISYDDAWVRIYGHYAVIDEAGGIKYYHHLIAPIALKAQDGQDRWKAYQFTKNIYDVWVPTHLQRIRSIIDQLPDECDTENSKLSDSTSPPQNLPTLTEQEEEEEEKATAAPPTDKENDSNHSSKGDVPAPCKKRKSSATQS</sequence>
<protein>
    <recommendedName>
        <fullName evidence="2">DUF7924 domain-containing protein</fullName>
    </recommendedName>
</protein>
<feature type="domain" description="DUF7924" evidence="2">
    <location>
        <begin position="209"/>
        <end position="437"/>
    </location>
</feature>
<dbReference type="GeneID" id="19277880"/>
<organism evidence="3 4">
    <name type="scientific">Pestalotiopsis fici (strain W106-1 / CGMCC3.15140)</name>
    <dbReference type="NCBI Taxonomy" id="1229662"/>
    <lineage>
        <taxon>Eukaryota</taxon>
        <taxon>Fungi</taxon>
        <taxon>Dikarya</taxon>
        <taxon>Ascomycota</taxon>
        <taxon>Pezizomycotina</taxon>
        <taxon>Sordariomycetes</taxon>
        <taxon>Xylariomycetidae</taxon>
        <taxon>Amphisphaeriales</taxon>
        <taxon>Sporocadaceae</taxon>
        <taxon>Pestalotiopsis</taxon>
    </lineage>
</organism>
<dbReference type="InParanoid" id="W3WPY3"/>
<dbReference type="Pfam" id="PF25545">
    <property type="entry name" value="DUF7924"/>
    <property type="match status" value="1"/>
</dbReference>
<feature type="compositionally biased region" description="Polar residues" evidence="1">
    <location>
        <begin position="1"/>
        <end position="38"/>
    </location>
</feature>
<dbReference type="KEGG" id="pfy:PFICI_12867"/>
<feature type="region of interest" description="Disordered" evidence="1">
    <location>
        <begin position="133"/>
        <end position="156"/>
    </location>
</feature>
<dbReference type="Proteomes" id="UP000030651">
    <property type="component" value="Unassembled WGS sequence"/>
</dbReference>
<dbReference type="PANTHER" id="PTHR42470:SF2">
    <property type="match status" value="1"/>
</dbReference>
<feature type="compositionally biased region" description="Basic and acidic residues" evidence="1">
    <location>
        <begin position="481"/>
        <end position="492"/>
    </location>
</feature>
<dbReference type="OrthoDB" id="5132737at2759"/>
<dbReference type="PANTHER" id="PTHR42470">
    <property type="entry name" value="VAST DOMAIN-CONTAINING PROTEIN"/>
    <property type="match status" value="1"/>
</dbReference>
<feature type="compositionally biased region" description="Polar residues" evidence="1">
    <location>
        <begin position="449"/>
        <end position="465"/>
    </location>
</feature>
<proteinExistence type="predicted"/>
<keyword evidence="4" id="KW-1185">Reference proteome</keyword>
<gene>
    <name evidence="3" type="ORF">PFICI_12867</name>
</gene>
<feature type="region of interest" description="Disordered" evidence="1">
    <location>
        <begin position="444"/>
        <end position="509"/>
    </location>
</feature>
<dbReference type="OMA" id="NEGWENS"/>
<accession>W3WPY3</accession>
<dbReference type="RefSeq" id="XP_007839639.1">
    <property type="nucleotide sequence ID" value="XM_007841448.1"/>
</dbReference>
<dbReference type="HOGENOM" id="CLU_025457_2_0_1"/>
<dbReference type="AlphaFoldDB" id="W3WPY3"/>
<reference evidence="4" key="1">
    <citation type="journal article" date="2015" name="BMC Genomics">
        <title>Genomic and transcriptomic analysis of the endophytic fungus Pestalotiopsis fici reveals its lifestyle and high potential for synthesis of natural products.</title>
        <authorList>
            <person name="Wang X."/>
            <person name="Zhang X."/>
            <person name="Liu L."/>
            <person name="Xiang M."/>
            <person name="Wang W."/>
            <person name="Sun X."/>
            <person name="Che Y."/>
            <person name="Guo L."/>
            <person name="Liu G."/>
            <person name="Guo L."/>
            <person name="Wang C."/>
            <person name="Yin W.B."/>
            <person name="Stadler M."/>
            <person name="Zhang X."/>
            <person name="Liu X."/>
        </authorList>
    </citation>
    <scope>NUCLEOTIDE SEQUENCE [LARGE SCALE GENOMIC DNA]</scope>
    <source>
        <strain evidence="4">W106-1 / CGMCC3.15140</strain>
    </source>
</reference>
<feature type="region of interest" description="Disordered" evidence="1">
    <location>
        <begin position="1"/>
        <end position="81"/>
    </location>
</feature>
<evidence type="ECO:0000313" key="4">
    <source>
        <dbReference type="Proteomes" id="UP000030651"/>
    </source>
</evidence>
<dbReference type="EMBL" id="KI912118">
    <property type="protein sequence ID" value="ETS75923.1"/>
    <property type="molecule type" value="Genomic_DNA"/>
</dbReference>
<dbReference type="eggNOG" id="ENOG502SK65">
    <property type="taxonomic scope" value="Eukaryota"/>
</dbReference>
<feature type="compositionally biased region" description="Basic residues" evidence="1">
    <location>
        <begin position="499"/>
        <end position="509"/>
    </location>
</feature>
<feature type="compositionally biased region" description="Polar residues" evidence="1">
    <location>
        <begin position="49"/>
        <end position="59"/>
    </location>
</feature>
<name>W3WPY3_PESFW</name>
<dbReference type="InterPro" id="IPR057684">
    <property type="entry name" value="DUF7924"/>
</dbReference>
<feature type="compositionally biased region" description="Polar residues" evidence="1">
    <location>
        <begin position="141"/>
        <end position="156"/>
    </location>
</feature>
<feature type="compositionally biased region" description="Basic and acidic residues" evidence="1">
    <location>
        <begin position="60"/>
        <end position="69"/>
    </location>
</feature>
<evidence type="ECO:0000259" key="2">
    <source>
        <dbReference type="Pfam" id="PF25545"/>
    </source>
</evidence>
<evidence type="ECO:0000313" key="3">
    <source>
        <dbReference type="EMBL" id="ETS75923.1"/>
    </source>
</evidence>